<reference evidence="2 3" key="1">
    <citation type="submission" date="2019-10" db="EMBL/GenBank/DDBJ databases">
        <title>Bacillus aerolatum sp. nov., isolated from bioaerosol of sport playgrounds.</title>
        <authorList>
            <person name="Chen P."/>
            <person name="Zhang G."/>
        </authorList>
    </citation>
    <scope>NUCLEOTIDE SEQUENCE [LARGE SCALE GENOMIC DNA]</scope>
    <source>
        <strain evidence="2 3">CX253</strain>
    </source>
</reference>
<dbReference type="Proteomes" id="UP000429595">
    <property type="component" value="Unassembled WGS sequence"/>
</dbReference>
<protein>
    <recommendedName>
        <fullName evidence="4">Yip1 domain-containing protein</fullName>
    </recommendedName>
</protein>
<comment type="caution">
    <text evidence="2">The sequence shown here is derived from an EMBL/GenBank/DDBJ whole genome shotgun (WGS) entry which is preliminary data.</text>
</comment>
<gene>
    <name evidence="2" type="ORF">F9802_10535</name>
</gene>
<organism evidence="2 3">
    <name type="scientific">Bacillus aerolatus</name>
    <dbReference type="NCBI Taxonomy" id="2653354"/>
    <lineage>
        <taxon>Bacteria</taxon>
        <taxon>Bacillati</taxon>
        <taxon>Bacillota</taxon>
        <taxon>Bacilli</taxon>
        <taxon>Bacillales</taxon>
        <taxon>Bacillaceae</taxon>
        <taxon>Bacillus</taxon>
    </lineage>
</organism>
<accession>A0A6I1FFA7</accession>
<keyword evidence="1" id="KW-1133">Transmembrane helix</keyword>
<dbReference type="AlphaFoldDB" id="A0A6I1FFA7"/>
<dbReference type="EMBL" id="WEIO01000005">
    <property type="protein sequence ID" value="KAB7706625.1"/>
    <property type="molecule type" value="Genomic_DNA"/>
</dbReference>
<name>A0A6I1FFA7_9BACI</name>
<evidence type="ECO:0000256" key="1">
    <source>
        <dbReference type="SAM" id="Phobius"/>
    </source>
</evidence>
<feature type="transmembrane region" description="Helical" evidence="1">
    <location>
        <begin position="116"/>
        <end position="139"/>
    </location>
</feature>
<evidence type="ECO:0008006" key="4">
    <source>
        <dbReference type="Google" id="ProtNLM"/>
    </source>
</evidence>
<proteinExistence type="predicted"/>
<evidence type="ECO:0000313" key="2">
    <source>
        <dbReference type="EMBL" id="KAB7706625.1"/>
    </source>
</evidence>
<keyword evidence="1" id="KW-0812">Transmembrane</keyword>
<keyword evidence="1" id="KW-0472">Membrane</keyword>
<evidence type="ECO:0000313" key="3">
    <source>
        <dbReference type="Proteomes" id="UP000429595"/>
    </source>
</evidence>
<sequence length="220" mass="25295">MIYQVQLVKGLFRPDDRFYQLDHAEEIRGLWSRISLLIIVSTALYFLSGLLGIQSESVSAYLADVGNTEFEGQKMLFAIGSATWGLLYPLLILFLPALLFWTFLEVDFRKLLVLQSFVFVIYLIEVCLLILLNVTLAIPRDSSPFSLGVLAQYVTENELITSFFSFITLFHIWAMTLQYKFLKRSSEKSPRFVLLLILAITIALWLFSALFTSIHVDRLF</sequence>
<feature type="transmembrane region" description="Helical" evidence="1">
    <location>
        <begin position="159"/>
        <end position="180"/>
    </location>
</feature>
<feature type="transmembrane region" description="Helical" evidence="1">
    <location>
        <begin position="34"/>
        <end position="55"/>
    </location>
</feature>
<feature type="transmembrane region" description="Helical" evidence="1">
    <location>
        <begin position="192"/>
        <end position="214"/>
    </location>
</feature>
<dbReference type="RefSeq" id="WP_152151699.1">
    <property type="nucleotide sequence ID" value="NZ_WEIO01000005.1"/>
</dbReference>
<keyword evidence="3" id="KW-1185">Reference proteome</keyword>
<feature type="transmembrane region" description="Helical" evidence="1">
    <location>
        <begin position="75"/>
        <end position="104"/>
    </location>
</feature>